<dbReference type="EMBL" id="MCIF01000002">
    <property type="protein sequence ID" value="RAQ94101.1"/>
    <property type="molecule type" value="Genomic_DNA"/>
</dbReference>
<dbReference type="GO" id="GO:0003677">
    <property type="term" value="F:DNA binding"/>
    <property type="evidence" value="ECO:0007669"/>
    <property type="project" value="UniProtKB-KW"/>
</dbReference>
<comment type="caution">
    <text evidence="5">The sequence shown here is derived from an EMBL/GenBank/DDBJ whole genome shotgun (WGS) entry which is preliminary data.</text>
</comment>
<dbReference type="SUPFAM" id="SSF46785">
    <property type="entry name" value="Winged helix' DNA-binding domain"/>
    <property type="match status" value="1"/>
</dbReference>
<feature type="domain" description="HTH gntR-type" evidence="4">
    <location>
        <begin position="30"/>
        <end position="79"/>
    </location>
</feature>
<evidence type="ECO:0000259" key="4">
    <source>
        <dbReference type="Pfam" id="PF00392"/>
    </source>
</evidence>
<dbReference type="InterPro" id="IPR036390">
    <property type="entry name" value="WH_DNA-bd_sf"/>
</dbReference>
<dbReference type="OrthoDB" id="155424at2"/>
<dbReference type="RefSeq" id="WP_112425731.1">
    <property type="nucleotide sequence ID" value="NZ_MCIF01000002.1"/>
</dbReference>
<sequence length="138" mass="15129">MPLDVFQPVQGDKRSLEGRSVSYIRDLVLVEQGMLAPGKRLLPPERELAVHLRVSCTALWEALQTLAAPGLVVARRGRGSSWLGALRATEQRQCYAMRSLVLLEALRLPDLPAGGLRTTLRVDDAGRPARPPAGRRSL</sequence>
<evidence type="ECO:0000256" key="3">
    <source>
        <dbReference type="ARBA" id="ARBA00023163"/>
    </source>
</evidence>
<proteinExistence type="predicted"/>
<dbReference type="Pfam" id="PF00392">
    <property type="entry name" value="GntR"/>
    <property type="match status" value="1"/>
</dbReference>
<accession>A0A328VBH9</accession>
<protein>
    <recommendedName>
        <fullName evidence="4">HTH gntR-type domain-containing protein</fullName>
    </recommendedName>
</protein>
<keyword evidence="2" id="KW-0238">DNA-binding</keyword>
<evidence type="ECO:0000256" key="1">
    <source>
        <dbReference type="ARBA" id="ARBA00023015"/>
    </source>
</evidence>
<gene>
    <name evidence="5" type="ORF">A4R35_01060</name>
</gene>
<evidence type="ECO:0000313" key="6">
    <source>
        <dbReference type="Proteomes" id="UP000248706"/>
    </source>
</evidence>
<name>A0A328VBH9_9CHLR</name>
<reference evidence="5 6" key="1">
    <citation type="submission" date="2016-08" db="EMBL/GenBank/DDBJ databases">
        <title>Analysis of Carbohydrate Active Enzymes in Thermogemmatispora T81 Reveals Carbohydrate Degradation Ability.</title>
        <authorList>
            <person name="Tomazini A."/>
            <person name="Lal S."/>
            <person name="Stott M."/>
            <person name="Henrissat B."/>
            <person name="Polikarpov I."/>
            <person name="Sparling R."/>
            <person name="Levin D.B."/>
        </authorList>
    </citation>
    <scope>NUCLEOTIDE SEQUENCE [LARGE SCALE GENOMIC DNA]</scope>
    <source>
        <strain evidence="5 6">T81</strain>
    </source>
</reference>
<dbReference type="Proteomes" id="UP000248706">
    <property type="component" value="Unassembled WGS sequence"/>
</dbReference>
<dbReference type="InterPro" id="IPR036388">
    <property type="entry name" value="WH-like_DNA-bd_sf"/>
</dbReference>
<dbReference type="AlphaFoldDB" id="A0A328VBH9"/>
<keyword evidence="3" id="KW-0804">Transcription</keyword>
<dbReference type="Gene3D" id="1.10.10.10">
    <property type="entry name" value="Winged helix-like DNA-binding domain superfamily/Winged helix DNA-binding domain"/>
    <property type="match status" value="1"/>
</dbReference>
<evidence type="ECO:0000313" key="5">
    <source>
        <dbReference type="EMBL" id="RAQ94101.1"/>
    </source>
</evidence>
<keyword evidence="1" id="KW-0805">Transcription regulation</keyword>
<keyword evidence="6" id="KW-1185">Reference proteome</keyword>
<dbReference type="InterPro" id="IPR000524">
    <property type="entry name" value="Tscrpt_reg_HTH_GntR"/>
</dbReference>
<evidence type="ECO:0000256" key="2">
    <source>
        <dbReference type="ARBA" id="ARBA00023125"/>
    </source>
</evidence>
<organism evidence="5 6">
    <name type="scientific">Thermogemmatispora tikiterensis</name>
    <dbReference type="NCBI Taxonomy" id="1825093"/>
    <lineage>
        <taxon>Bacteria</taxon>
        <taxon>Bacillati</taxon>
        <taxon>Chloroflexota</taxon>
        <taxon>Ktedonobacteria</taxon>
        <taxon>Thermogemmatisporales</taxon>
        <taxon>Thermogemmatisporaceae</taxon>
        <taxon>Thermogemmatispora</taxon>
    </lineage>
</organism>
<dbReference type="GO" id="GO:0003700">
    <property type="term" value="F:DNA-binding transcription factor activity"/>
    <property type="evidence" value="ECO:0007669"/>
    <property type="project" value="InterPro"/>
</dbReference>